<dbReference type="NCBIfam" id="TIGR01537">
    <property type="entry name" value="portal_HK97"/>
    <property type="match status" value="1"/>
</dbReference>
<name>A0A917BQD3_9HYPH</name>
<protein>
    <submittedName>
        <fullName evidence="2">Portal protein</fullName>
    </submittedName>
</protein>
<keyword evidence="3" id="KW-1185">Reference proteome</keyword>
<dbReference type="Proteomes" id="UP000606044">
    <property type="component" value="Unassembled WGS sequence"/>
</dbReference>
<proteinExistence type="predicted"/>
<comment type="caution">
    <text evidence="2">The sequence shown here is derived from an EMBL/GenBank/DDBJ whole genome shotgun (WGS) entry which is preliminary data.</text>
</comment>
<dbReference type="Pfam" id="PF04860">
    <property type="entry name" value="Phage_portal"/>
    <property type="match status" value="1"/>
</dbReference>
<reference evidence="2" key="1">
    <citation type="journal article" date="2014" name="Int. J. Syst. Evol. Microbiol.">
        <title>Complete genome sequence of Corynebacterium casei LMG S-19264T (=DSM 44701T), isolated from a smear-ripened cheese.</title>
        <authorList>
            <consortium name="US DOE Joint Genome Institute (JGI-PGF)"/>
            <person name="Walter F."/>
            <person name="Albersmeier A."/>
            <person name="Kalinowski J."/>
            <person name="Ruckert C."/>
        </authorList>
    </citation>
    <scope>NUCLEOTIDE SEQUENCE</scope>
    <source>
        <strain evidence="2">CCM 7897</strain>
    </source>
</reference>
<dbReference type="InterPro" id="IPR006427">
    <property type="entry name" value="Portal_HK97"/>
</dbReference>
<dbReference type="EMBL" id="BMCT01000001">
    <property type="protein sequence ID" value="GGF53074.1"/>
    <property type="molecule type" value="Genomic_DNA"/>
</dbReference>
<evidence type="ECO:0000313" key="3">
    <source>
        <dbReference type="Proteomes" id="UP000606044"/>
    </source>
</evidence>
<evidence type="ECO:0000313" key="2">
    <source>
        <dbReference type="EMBL" id="GGF53074.1"/>
    </source>
</evidence>
<feature type="region of interest" description="Disordered" evidence="1">
    <location>
        <begin position="1"/>
        <end position="48"/>
    </location>
</feature>
<feature type="compositionally biased region" description="Basic and acidic residues" evidence="1">
    <location>
        <begin position="1"/>
        <end position="20"/>
    </location>
</feature>
<reference evidence="2" key="2">
    <citation type="submission" date="2020-09" db="EMBL/GenBank/DDBJ databases">
        <authorList>
            <person name="Sun Q."/>
            <person name="Sedlacek I."/>
        </authorList>
    </citation>
    <scope>NUCLEOTIDE SEQUENCE</scope>
    <source>
        <strain evidence="2">CCM 7897</strain>
    </source>
</reference>
<dbReference type="InterPro" id="IPR006944">
    <property type="entry name" value="Phage/GTA_portal"/>
</dbReference>
<evidence type="ECO:0000256" key="1">
    <source>
        <dbReference type="SAM" id="MobiDB-lite"/>
    </source>
</evidence>
<dbReference type="AlphaFoldDB" id="A0A917BQD3"/>
<sequence>MDPRESALADLRTLEPKSETSDFGIKSGDDGPLLHGPRSVQADPFPPEPDMLQTLARAFRSPQSRPQEAKASRTAALVALLSTGRARWTPRDYAGLAREGFARNAVAYRAVRLVAEAAASVPLLLMDGPREIDAHPLLDLIARPNPRAVGAEVLEAVYGHLMVAGNAYVEAVAAGGAVRELHALRPDRMKVVPGPDGWPEAFDYTLDGRTLRIPQESILSDATVPPLLHLTLFNPLDDLYGFAPMEAAAQALDLHNAAGAWNKALLDNAARPSGALVYGGTGSLSEDQFERLKGELEASFQGAANAGRPMLLEGGLDWKPLGLSPRDMDFQAAREGAAREIALALGVPPMLIGIPGDNTYANYAEANRVLWRQTVLPLVKRVAASLSAWLGPAYGGALTLVPDLDQVEALATERSEMWARVGAASFLSDDEKRAAVGYGPAR</sequence>
<gene>
    <name evidence="2" type="primary">gp34</name>
    <name evidence="2" type="ORF">GCM10007301_10680</name>
</gene>
<accession>A0A917BQD3</accession>
<organism evidence="2 3">
    <name type="scientific">Azorhizobium oxalatiphilum</name>
    <dbReference type="NCBI Taxonomy" id="980631"/>
    <lineage>
        <taxon>Bacteria</taxon>
        <taxon>Pseudomonadati</taxon>
        <taxon>Pseudomonadota</taxon>
        <taxon>Alphaproteobacteria</taxon>
        <taxon>Hyphomicrobiales</taxon>
        <taxon>Xanthobacteraceae</taxon>
        <taxon>Azorhizobium</taxon>
    </lineage>
</organism>